<feature type="compositionally biased region" description="Acidic residues" evidence="1">
    <location>
        <begin position="267"/>
        <end position="281"/>
    </location>
</feature>
<feature type="compositionally biased region" description="Acidic residues" evidence="1">
    <location>
        <begin position="357"/>
        <end position="375"/>
    </location>
</feature>
<evidence type="ECO:0000313" key="2">
    <source>
        <dbReference type="EMBL" id="OSG84689.1"/>
    </source>
</evidence>
<dbReference type="Gene3D" id="2.40.50.140">
    <property type="entry name" value="Nucleic acid-binding proteins"/>
    <property type="match status" value="1"/>
</dbReference>
<dbReference type="InterPro" id="IPR012340">
    <property type="entry name" value="NA-bd_OB-fold"/>
</dbReference>
<feature type="region of interest" description="Disordered" evidence="1">
    <location>
        <begin position="267"/>
        <end position="375"/>
    </location>
</feature>
<sequence length="375" mass="42958">MAEQEQSASVPSTLDVFLPHITLGRCSLFEPYVFKQSDDDKNKDKTPSKPSYMFRAILDKRRDSAIIKKISGYQNAYIKELKAKRMFDKRAAIHFALVDCDSEEVEDKDTGELIIMSERDSSLRGKYMLSAKSRATEPPSVGWVDDKNILHPMPKHFIVNEEDPDSVEEYERRLDFWKDKVYAGQYASAVLRLSGWHQAKIGQGVTGRIKSVVIIGGGTPAGIMSLEDAFTEEQIAEMVAWRDQMVPDYESGDDPWNKRVKLRSGSDVDDYAEDDDVEEEEAPKPRRKVKPVKPVKPEPEEEDDYEYEEEAPKPRRKTKPARKTKPVEPEEDYEVEEDEEETAPAPRPRKSRKPVEPEPEADYDSDFDDGADTEW</sequence>
<feature type="compositionally biased region" description="Acidic residues" evidence="1">
    <location>
        <begin position="299"/>
        <end position="309"/>
    </location>
</feature>
<evidence type="ECO:0008006" key="4">
    <source>
        <dbReference type="Google" id="ProtNLM"/>
    </source>
</evidence>
<reference evidence="2 3" key="1">
    <citation type="journal article" date="2016" name="Sci. Rep.">
        <title>Evaluation of genetic diversity among strains of the human gut commensal Bifidobacterium adolescentis.</title>
        <authorList>
            <person name="Duranti S."/>
            <person name="Milani C."/>
            <person name="Lugli G.A."/>
            <person name="Mancabelli L."/>
            <person name="Turroni F."/>
            <person name="Ferrario C."/>
            <person name="Mangifesta M."/>
            <person name="Viappiani A."/>
            <person name="Sanchez B."/>
            <person name="Margolles A."/>
            <person name="van Sinderen D."/>
            <person name="Ventura M."/>
        </authorList>
    </citation>
    <scope>NUCLEOTIDE SEQUENCE [LARGE SCALE GENOMIC DNA]</scope>
    <source>
        <strain evidence="2 3">487B</strain>
    </source>
</reference>
<protein>
    <recommendedName>
        <fullName evidence="4">DUF2815 family protein</fullName>
    </recommendedName>
</protein>
<dbReference type="RefSeq" id="WP_085393602.1">
    <property type="nucleotide sequence ID" value="NZ_LNKD01000008.1"/>
</dbReference>
<dbReference type="AlphaFoldDB" id="A0A1X2YRA0"/>
<proteinExistence type="predicted"/>
<organism evidence="2 3">
    <name type="scientific">Bifidobacterium adolescentis</name>
    <dbReference type="NCBI Taxonomy" id="1680"/>
    <lineage>
        <taxon>Bacteria</taxon>
        <taxon>Bacillati</taxon>
        <taxon>Actinomycetota</taxon>
        <taxon>Actinomycetes</taxon>
        <taxon>Bifidobacteriales</taxon>
        <taxon>Bifidobacteriaceae</taxon>
        <taxon>Bifidobacterium</taxon>
    </lineage>
</organism>
<feature type="compositionally biased region" description="Acidic residues" evidence="1">
    <location>
        <begin position="329"/>
        <end position="342"/>
    </location>
</feature>
<dbReference type="EMBL" id="LNKD01000008">
    <property type="protein sequence ID" value="OSG84689.1"/>
    <property type="molecule type" value="Genomic_DNA"/>
</dbReference>
<feature type="compositionally biased region" description="Basic residues" evidence="1">
    <location>
        <begin position="314"/>
        <end position="324"/>
    </location>
</feature>
<name>A0A1X2YRA0_BIFAD</name>
<dbReference type="Proteomes" id="UP000193377">
    <property type="component" value="Unassembled WGS sequence"/>
</dbReference>
<evidence type="ECO:0000313" key="3">
    <source>
        <dbReference type="Proteomes" id="UP000193377"/>
    </source>
</evidence>
<gene>
    <name evidence="2" type="ORF">B0487_2176</name>
</gene>
<evidence type="ECO:0000256" key="1">
    <source>
        <dbReference type="SAM" id="MobiDB-lite"/>
    </source>
</evidence>
<comment type="caution">
    <text evidence="2">The sequence shown here is derived from an EMBL/GenBank/DDBJ whole genome shotgun (WGS) entry which is preliminary data.</text>
</comment>
<accession>A0A1X2YRA0</accession>